<accession>A0A8K0XUW9</accession>
<feature type="compositionally biased region" description="Basic residues" evidence="3">
    <location>
        <begin position="205"/>
        <end position="219"/>
    </location>
</feature>
<comment type="caution">
    <text evidence="5">The sequence shown here is derived from an EMBL/GenBank/DDBJ whole genome shotgun (WGS) entry which is preliminary data.</text>
</comment>
<dbReference type="OrthoDB" id="6270916at2759"/>
<dbReference type="CDD" id="cd00029">
    <property type="entry name" value="C1"/>
    <property type="match status" value="1"/>
</dbReference>
<feature type="compositionally biased region" description="Basic and acidic residues" evidence="3">
    <location>
        <begin position="133"/>
        <end position="142"/>
    </location>
</feature>
<gene>
    <name evidence="5" type="ORF">BXZ70DRAFT_1003857</name>
</gene>
<keyword evidence="2" id="KW-0862">Zinc</keyword>
<dbReference type="SMART" id="SM00109">
    <property type="entry name" value="C1"/>
    <property type="match status" value="2"/>
</dbReference>
<dbReference type="Pfam" id="PF00130">
    <property type="entry name" value="C1_1"/>
    <property type="match status" value="1"/>
</dbReference>
<feature type="region of interest" description="Disordered" evidence="3">
    <location>
        <begin position="993"/>
        <end position="1013"/>
    </location>
</feature>
<feature type="compositionally biased region" description="Basic and acidic residues" evidence="3">
    <location>
        <begin position="185"/>
        <end position="198"/>
    </location>
</feature>
<feature type="domain" description="Phorbol-ester/DAG-type" evidence="4">
    <location>
        <begin position="616"/>
        <end position="670"/>
    </location>
</feature>
<evidence type="ECO:0000313" key="6">
    <source>
        <dbReference type="Proteomes" id="UP000813824"/>
    </source>
</evidence>
<sequence>MSAPRLSLRIETSDLEIENSQVPSTPDTRFSARLIGPSSNTRERGVSFSHGLPSLRISTADKSPSGTVTTVIASQGSEKAKNESRKLLAHLLDQLQQREAPSSVYGSGSQSKSGGLGIGSVVKSMKSAVSNREPQDGRRASGEDDEDDEPLAEFYTDTTYDLMSQLKDVFIVASAQRWNLFSDIQKDDPSTNLKRDSASRPTSFLRRRSMQPSRRRSRSRSTSPTRAAPVRAPELLTQCISVLSSVVMLDCRYQIASPGPLRPPNALQAVTLDIAQYLIYSHQEKPEVVSKIGSAMIYAFYTFKPSMYARLLQFFDESVLGGMLERLARIQRRADSLPAAETSFEEPSNESGPPVVAIMVDEADDIKSPISHDKWTRWSSTRSPLERAASSANAPDQDPSVYYLSALVPPLLAAIVEKVDFFSGNLPTIYSLHQFLHRLLARKPDVYLDILSVIAYHPPGARHTAISLLMTYWTNAVGHVVVTKPFPKTNYAEAVARIAERGPAVPRPKGNHYDQPHPYAHQFVPWRFRPGTVPAFYEGGSRNTCRVCTNPIQGFGLSCHSCLCSVHFDCYDYPEGSFLAQYSVAGTDLQKVALHRFCYMLPQSPGKGTQSIRKNQHTFRAVNIFGLALCFVCRRPLWGCVKQGLRCGNCKHFIHSSCLATASSSTLGRCRSAPIDSTHIFIEYTTLRRSFAGHFKDLLFSEAELRQKSYEEIAIIGAILWTQLQIFNNGLALGSIVVVDDKKPSNHGSLAEFELHYLVSVCEVLLKSKSLMVSEALSDYLAENQTHADEYLMYFDTNNLAYVSSVLKMPPATKLPASGSSDLLSVGIPEPLEQPSDNCQHPLEIVPLAHLRDQLGDVFGIFSDTVARHFLKHLHHLGLLQPVSQAEELFDDSRDPREQLCAFPLPLGFDVSADIETLVAAFEACVQDLDLSINEIGFLLLTRRFWPDGMLSDYTFRRLTKAILSWIFSEDDNLATILRDFVARARTLPGVRVGHDNQPWPNPSGNRTIGSNASSNGGDYVASRRALASRYVVPWLLAFHDKDINAYANIIYDLTTEYAEGGFTDDYSLLELSEEEYRNDRATASDKILRLMMKLCQASVVFTAFDDIFRRWLQRGYILDSFDKPSLSLPKLFNKEGEASQRYSTMVDVRMTMQDLSGLGDFNPLRDLMDTARASVDGFSRGLHWLCLFVASGVEVPIAVFQEFASLARQFKADLETGALLSKATLWSCWMRSMGRQDLHSVIASIHGYLSSDILSRLRQKQGLSEVIRFIRQSLGACLLLFGCDRTRLFEIGMLVDDDIGHLPSRRKMQTRAAEVADPIIVDSALTTALKLYVRGSVDDVSCIIAKFFNTFVNESPLVESYEVDNFILRNSATLSSCAWQFYSIDMAEVSTIRASFMLRVLVVDTQPFQTLVVDFLESEAWEERLQTAHRLFQIITDITSPAFNIEDRQWRSSVVDIFYYFFSRLWLDEREEVRMAVETWSQTLLPSHFDAIALCWNEALNKVPVAERLKLVSFLLQLRPHFPDWRVLSWEAILESLLENDFMQQNGDSEDGPASAYLAMYGVSDRSTSMIAPMQTDSDVVLLQVALTSLSLRMVADGLSIDVASALKLKGHTFTLLGFKDVTLVPFGPSGYSFYVKSNGIRDVTQGSYPCLSDLTLLFDSSHPLFVAPSGMGSPYAAEDETPARLLVGSIFVDLLLEIFIQAQGLEKLPPLTLKNMLKSMTIVIYKHDFDSKPLRHLQGNLRRAIRRVLDLLVEFSGLNHELRQQCLTICQAFIKAWPSVIGIFLCDAVESTTHLLHSLNYDQNLDDPLVEQTRNFLESNLIAYSGSGVINVLFKRRLSPEFFQVLRFIGETPTKTFVNSSTFSRLREALLRDALSRAVENDADAYQLAVENIGKYVEIVYHSNYSLDLLQFVGHSITAITRKTADWVADTFNASPLLTLAATVIQHNKGQCREFLNSVDGFLRLTIVRSSLSSDSLTRILKVTASLYRKAGSPEQSLALNSIANLILEQLTDKLNHKAHITSSTLISLLEVFTGNPGKECPIQLSYERYATLADAGFTYLYSDGIAASSLAGFAVSQAVANLVLQVAQDQPQILSKVTRVNMPLRAWNFLLLAALSSNSTAAAAALFDHFHNFTFVYYRALNAYQHFDIDGPQQVGHADIDRAYASIKLWLLLCRKAIAIQELSLVQEDGVVLQDKDGSLTRKIWNELWPPFESVLTALENDPYPESRLALVATVSSSVADLCLFLRQSRSVIALEIGVLVAALNRVRTLSRSETKINRVLQQLTELPPNLPLEHFVQQTRTELWAEEKLEAAKREDMMKNAPEKMRTRIVS</sequence>
<name>A0A8K0XUW9_9AGAR</name>
<dbReference type="Proteomes" id="UP000813824">
    <property type="component" value="Unassembled WGS sequence"/>
</dbReference>
<feature type="region of interest" description="Disordered" evidence="3">
    <location>
        <begin position="99"/>
        <end position="118"/>
    </location>
</feature>
<evidence type="ECO:0000256" key="1">
    <source>
        <dbReference type="ARBA" id="ARBA00022723"/>
    </source>
</evidence>
<dbReference type="PROSITE" id="PS50081">
    <property type="entry name" value="ZF_DAG_PE_2"/>
    <property type="match status" value="1"/>
</dbReference>
<dbReference type="InterPro" id="IPR002219">
    <property type="entry name" value="PKC_DAG/PE"/>
</dbReference>
<proteinExistence type="predicted"/>
<feature type="region of interest" description="Disordered" evidence="3">
    <location>
        <begin position="125"/>
        <end position="150"/>
    </location>
</feature>
<dbReference type="Gene3D" id="3.30.60.20">
    <property type="match status" value="1"/>
</dbReference>
<feature type="region of interest" description="Disordered" evidence="3">
    <location>
        <begin position="185"/>
        <end position="228"/>
    </location>
</feature>
<evidence type="ECO:0000256" key="2">
    <source>
        <dbReference type="ARBA" id="ARBA00022833"/>
    </source>
</evidence>
<keyword evidence="6" id="KW-1185">Reference proteome</keyword>
<evidence type="ECO:0000259" key="4">
    <source>
        <dbReference type="PROSITE" id="PS50081"/>
    </source>
</evidence>
<reference evidence="5" key="1">
    <citation type="journal article" date="2021" name="New Phytol.">
        <title>Evolutionary innovations through gain and loss of genes in the ectomycorrhizal Boletales.</title>
        <authorList>
            <person name="Wu G."/>
            <person name="Miyauchi S."/>
            <person name="Morin E."/>
            <person name="Kuo A."/>
            <person name="Drula E."/>
            <person name="Varga T."/>
            <person name="Kohler A."/>
            <person name="Feng B."/>
            <person name="Cao Y."/>
            <person name="Lipzen A."/>
            <person name="Daum C."/>
            <person name="Hundley H."/>
            <person name="Pangilinan J."/>
            <person name="Johnson J."/>
            <person name="Barry K."/>
            <person name="LaButti K."/>
            <person name="Ng V."/>
            <person name="Ahrendt S."/>
            <person name="Min B."/>
            <person name="Choi I.G."/>
            <person name="Park H."/>
            <person name="Plett J.M."/>
            <person name="Magnuson J."/>
            <person name="Spatafora J.W."/>
            <person name="Nagy L.G."/>
            <person name="Henrissat B."/>
            <person name="Grigoriev I.V."/>
            <person name="Yang Z.L."/>
            <person name="Xu J."/>
            <person name="Martin F.M."/>
        </authorList>
    </citation>
    <scope>NUCLEOTIDE SEQUENCE</scope>
    <source>
        <strain evidence="5">KKN 215</strain>
    </source>
</reference>
<feature type="compositionally biased region" description="Low complexity" evidence="3">
    <location>
        <begin position="102"/>
        <end position="113"/>
    </location>
</feature>
<dbReference type="SUPFAM" id="SSF57889">
    <property type="entry name" value="Cysteine-rich domain"/>
    <property type="match status" value="1"/>
</dbReference>
<feature type="compositionally biased region" description="Polar residues" evidence="3">
    <location>
        <begin position="1003"/>
        <end position="1013"/>
    </location>
</feature>
<dbReference type="InterPro" id="IPR046349">
    <property type="entry name" value="C1-like_sf"/>
</dbReference>
<feature type="region of interest" description="Disordered" evidence="3">
    <location>
        <begin position="17"/>
        <end position="50"/>
    </location>
</feature>
<evidence type="ECO:0000313" key="5">
    <source>
        <dbReference type="EMBL" id="KAH8106968.1"/>
    </source>
</evidence>
<evidence type="ECO:0000256" key="3">
    <source>
        <dbReference type="SAM" id="MobiDB-lite"/>
    </source>
</evidence>
<protein>
    <recommendedName>
        <fullName evidence="4">Phorbol-ester/DAG-type domain-containing protein</fullName>
    </recommendedName>
</protein>
<keyword evidence="1" id="KW-0479">Metal-binding</keyword>
<dbReference type="GO" id="GO:0046872">
    <property type="term" value="F:metal ion binding"/>
    <property type="evidence" value="ECO:0007669"/>
    <property type="project" value="UniProtKB-KW"/>
</dbReference>
<dbReference type="EMBL" id="JAEVFJ010000002">
    <property type="protein sequence ID" value="KAH8106968.1"/>
    <property type="molecule type" value="Genomic_DNA"/>
</dbReference>
<feature type="compositionally biased region" description="Polar residues" evidence="3">
    <location>
        <begin position="18"/>
        <end position="28"/>
    </location>
</feature>
<dbReference type="CDD" id="cd15489">
    <property type="entry name" value="PHD_SF"/>
    <property type="match status" value="1"/>
</dbReference>
<organism evidence="5 6">
    <name type="scientific">Cristinia sonorae</name>
    <dbReference type="NCBI Taxonomy" id="1940300"/>
    <lineage>
        <taxon>Eukaryota</taxon>
        <taxon>Fungi</taxon>
        <taxon>Dikarya</taxon>
        <taxon>Basidiomycota</taxon>
        <taxon>Agaricomycotina</taxon>
        <taxon>Agaricomycetes</taxon>
        <taxon>Agaricomycetidae</taxon>
        <taxon>Agaricales</taxon>
        <taxon>Pleurotineae</taxon>
        <taxon>Stephanosporaceae</taxon>
        <taxon>Cristinia</taxon>
    </lineage>
</organism>